<feature type="domain" description="UspA" evidence="2">
    <location>
        <begin position="152"/>
        <end position="291"/>
    </location>
</feature>
<sequence length="292" mass="30687">MTTGTVTAALDGSAQSAAAADWAADEAVRRGMSLRLVHAWLWNPLDAAVALDPDLQERWALGVLRDGEARVRTAHPELEVTTELLADEPVPALVAAGAGTDLLVLGSRGHGTVLGYLLGSVSLRVLRQATRPVVVARAPRPGEASRPLDEVVVGVGETGSRDRDVNPVLEFAFAAAAARGATLRAVRAWTIPPVFAWDAGSMRLADEAGGLEPLQRRELADALEPWRKEYPDVPVVEHVEIGSAPEVLVSNGGRAALTVVGVHDPDARLRRLGSTVHAVLHHAPAAVAVVPG</sequence>
<dbReference type="RefSeq" id="WP_197987706.1">
    <property type="nucleotide sequence ID" value="NZ_JACYXC010000001.1"/>
</dbReference>
<evidence type="ECO:0000256" key="1">
    <source>
        <dbReference type="ARBA" id="ARBA00008791"/>
    </source>
</evidence>
<evidence type="ECO:0000313" key="4">
    <source>
        <dbReference type="Proteomes" id="UP000807371"/>
    </source>
</evidence>
<keyword evidence="4" id="KW-1185">Reference proteome</keyword>
<gene>
    <name evidence="3" type="ORF">IHE55_03705</name>
</gene>
<evidence type="ECO:0000313" key="3">
    <source>
        <dbReference type="EMBL" id="MBH5333953.1"/>
    </source>
</evidence>
<protein>
    <submittedName>
        <fullName evidence="3">Universal stress protein</fullName>
    </submittedName>
</protein>
<organism evidence="3 4">
    <name type="scientific">Streptomyces pactum</name>
    <dbReference type="NCBI Taxonomy" id="68249"/>
    <lineage>
        <taxon>Bacteria</taxon>
        <taxon>Bacillati</taxon>
        <taxon>Actinomycetota</taxon>
        <taxon>Actinomycetes</taxon>
        <taxon>Kitasatosporales</taxon>
        <taxon>Streptomycetaceae</taxon>
        <taxon>Streptomyces</taxon>
    </lineage>
</organism>
<name>A0ABS0NFI3_9ACTN</name>
<dbReference type="Pfam" id="PF00582">
    <property type="entry name" value="Usp"/>
    <property type="match status" value="2"/>
</dbReference>
<dbReference type="Proteomes" id="UP000807371">
    <property type="component" value="Unassembled WGS sequence"/>
</dbReference>
<proteinExistence type="inferred from homology"/>
<dbReference type="PRINTS" id="PR01438">
    <property type="entry name" value="UNVRSLSTRESS"/>
</dbReference>
<reference evidence="3 4" key="1">
    <citation type="submission" date="2020-09" db="EMBL/GenBank/DDBJ databases">
        <title>Biosynthesis of the nuclear factor of activated T cells inhibitor NFAT-133 and its congeners in Streptomyces pactum.</title>
        <authorList>
            <person name="Zhou W."/>
            <person name="Posri P."/>
            <person name="Abugrain M.E."/>
            <person name="Weisberg A.J."/>
            <person name="Chang J.H."/>
            <person name="Mahmud T."/>
        </authorList>
    </citation>
    <scope>NUCLEOTIDE SEQUENCE [LARGE SCALE GENOMIC DNA]</scope>
    <source>
        <strain evidence="3 4">ATCC 27456</strain>
    </source>
</reference>
<dbReference type="InterPro" id="IPR006015">
    <property type="entry name" value="Universal_stress_UspA"/>
</dbReference>
<dbReference type="EMBL" id="JACYXC010000001">
    <property type="protein sequence ID" value="MBH5333953.1"/>
    <property type="molecule type" value="Genomic_DNA"/>
</dbReference>
<dbReference type="SUPFAM" id="SSF52402">
    <property type="entry name" value="Adenine nucleotide alpha hydrolases-like"/>
    <property type="match status" value="2"/>
</dbReference>
<feature type="domain" description="UspA" evidence="2">
    <location>
        <begin position="5"/>
        <end position="137"/>
    </location>
</feature>
<comment type="caution">
    <text evidence="3">The sequence shown here is derived from an EMBL/GenBank/DDBJ whole genome shotgun (WGS) entry which is preliminary data.</text>
</comment>
<dbReference type="InterPro" id="IPR014729">
    <property type="entry name" value="Rossmann-like_a/b/a_fold"/>
</dbReference>
<dbReference type="Gene3D" id="3.40.50.620">
    <property type="entry name" value="HUPs"/>
    <property type="match status" value="2"/>
</dbReference>
<dbReference type="PANTHER" id="PTHR46268:SF6">
    <property type="entry name" value="UNIVERSAL STRESS PROTEIN UP12"/>
    <property type="match status" value="1"/>
</dbReference>
<dbReference type="PANTHER" id="PTHR46268">
    <property type="entry name" value="STRESS RESPONSE PROTEIN NHAX"/>
    <property type="match status" value="1"/>
</dbReference>
<evidence type="ECO:0000259" key="2">
    <source>
        <dbReference type="Pfam" id="PF00582"/>
    </source>
</evidence>
<accession>A0ABS0NFI3</accession>
<comment type="similarity">
    <text evidence="1">Belongs to the universal stress protein A family.</text>
</comment>
<dbReference type="InterPro" id="IPR006016">
    <property type="entry name" value="UspA"/>
</dbReference>